<dbReference type="GO" id="GO:0007166">
    <property type="term" value="P:cell surface receptor signaling pathway"/>
    <property type="evidence" value="ECO:0007669"/>
    <property type="project" value="InterPro"/>
</dbReference>
<dbReference type="AlphaFoldDB" id="A0AAD7MGE6"/>
<dbReference type="Proteomes" id="UP001215598">
    <property type="component" value="Unassembled WGS sequence"/>
</dbReference>
<sequence length="671" mass="74975">MPRQQTVTEVRLDNISTCVTITVNTLDVLVNTLKIPGLEAMVNTTQSLLKFVQTIKQDKNQCTELMEQTHNILNAIIGVYVKSDTGIELPPSTLHEIANFTQTLHKIHTFIEAQQSGSKVKKFFQQGELNGLLKDCKMGLQEGIKFFQIKSSDIMSTAREMEEQAQIRQQEVLNIIETISSSDSASYISRMYSGSYASSNSISMLPAEPKIFHGRESELADILKHFEHSTPRIAILGAGGMGKTSLAQAVLHHEEIVIKYQQNRLFVACDTAASKVELAGLIGAHLGMKPGQDLTQAVLHRLSEGSTTLLILDNLETAWEPVESRKEVEEFLSLLTDIASLALMITMRGAERPSKVQWTRPFLPSLEPLAQEAARKVFIVIAEDKHPMEEIDQVLSLTDNMPLSINLLAHAVDVEGTTAILSRWQREHTSVISEGYDRKFNLESSILLSLESPRITSTPYSQALLSLLSILPDGLSDVELKQSKFAIQDILDCKRALLRTALAYLDDHKRLKALVPIREYMAKFRPPTDEMIGPLFKHFQELLQVYAADRGKQSSALYVERLTSNYTNIQNIIQNELYPGHPNLADSISCTSHFLLFNGNIAKGATALVNKVLALLPHSEDHRAKAYFIVRLFGDWGIHLIPHPEALVAQTLEWLKTLDDPDLEGMFTFSL</sequence>
<evidence type="ECO:0000313" key="3">
    <source>
        <dbReference type="Proteomes" id="UP001215598"/>
    </source>
</evidence>
<dbReference type="Pfam" id="PF20703">
    <property type="entry name" value="nSTAND1"/>
    <property type="match status" value="1"/>
</dbReference>
<accession>A0AAD7MGE6</accession>
<dbReference type="InterPro" id="IPR049052">
    <property type="entry name" value="nSTAND1"/>
</dbReference>
<dbReference type="CDD" id="cd21037">
    <property type="entry name" value="MLKL_NTD"/>
    <property type="match status" value="1"/>
</dbReference>
<dbReference type="InterPro" id="IPR059179">
    <property type="entry name" value="MLKL-like_MCAfunc"/>
</dbReference>
<comment type="caution">
    <text evidence="2">The sequence shown here is derived from an EMBL/GenBank/DDBJ whole genome shotgun (WGS) entry which is preliminary data.</text>
</comment>
<dbReference type="Gene3D" id="3.40.50.300">
    <property type="entry name" value="P-loop containing nucleotide triphosphate hydrolases"/>
    <property type="match status" value="1"/>
</dbReference>
<dbReference type="PRINTS" id="PR00364">
    <property type="entry name" value="DISEASERSIST"/>
</dbReference>
<name>A0AAD7MGE6_9AGAR</name>
<protein>
    <recommendedName>
        <fullName evidence="1">Novel STAND NTPase 1 domain-containing protein</fullName>
    </recommendedName>
</protein>
<gene>
    <name evidence="2" type="ORF">B0H16DRAFT_1434787</name>
</gene>
<reference evidence="2" key="1">
    <citation type="submission" date="2023-03" db="EMBL/GenBank/DDBJ databases">
        <title>Massive genome expansion in bonnet fungi (Mycena s.s.) driven by repeated elements and novel gene families across ecological guilds.</title>
        <authorList>
            <consortium name="Lawrence Berkeley National Laboratory"/>
            <person name="Harder C.B."/>
            <person name="Miyauchi S."/>
            <person name="Viragh M."/>
            <person name="Kuo A."/>
            <person name="Thoen E."/>
            <person name="Andreopoulos B."/>
            <person name="Lu D."/>
            <person name="Skrede I."/>
            <person name="Drula E."/>
            <person name="Henrissat B."/>
            <person name="Morin E."/>
            <person name="Kohler A."/>
            <person name="Barry K."/>
            <person name="LaButti K."/>
            <person name="Morin E."/>
            <person name="Salamov A."/>
            <person name="Lipzen A."/>
            <person name="Mereny Z."/>
            <person name="Hegedus B."/>
            <person name="Baldrian P."/>
            <person name="Stursova M."/>
            <person name="Weitz H."/>
            <person name="Taylor A."/>
            <person name="Grigoriev I.V."/>
            <person name="Nagy L.G."/>
            <person name="Martin F."/>
            <person name="Kauserud H."/>
        </authorList>
    </citation>
    <scope>NUCLEOTIDE SEQUENCE</scope>
    <source>
        <strain evidence="2">CBHHK182m</strain>
    </source>
</reference>
<feature type="non-terminal residue" evidence="2">
    <location>
        <position position="671"/>
    </location>
</feature>
<dbReference type="SUPFAM" id="SSF52540">
    <property type="entry name" value="P-loop containing nucleoside triphosphate hydrolases"/>
    <property type="match status" value="1"/>
</dbReference>
<organism evidence="2 3">
    <name type="scientific">Mycena metata</name>
    <dbReference type="NCBI Taxonomy" id="1033252"/>
    <lineage>
        <taxon>Eukaryota</taxon>
        <taxon>Fungi</taxon>
        <taxon>Dikarya</taxon>
        <taxon>Basidiomycota</taxon>
        <taxon>Agaricomycotina</taxon>
        <taxon>Agaricomycetes</taxon>
        <taxon>Agaricomycetidae</taxon>
        <taxon>Agaricales</taxon>
        <taxon>Marasmiineae</taxon>
        <taxon>Mycenaceae</taxon>
        <taxon>Mycena</taxon>
    </lineage>
</organism>
<evidence type="ECO:0000313" key="2">
    <source>
        <dbReference type="EMBL" id="KAJ7715734.1"/>
    </source>
</evidence>
<keyword evidence="3" id="KW-1185">Reference proteome</keyword>
<dbReference type="InterPro" id="IPR036537">
    <property type="entry name" value="Adaptor_Cbl_N_dom_sf"/>
</dbReference>
<dbReference type="EMBL" id="JARKIB010000302">
    <property type="protein sequence ID" value="KAJ7715734.1"/>
    <property type="molecule type" value="Genomic_DNA"/>
</dbReference>
<dbReference type="Gene3D" id="1.20.930.20">
    <property type="entry name" value="Adaptor protein Cbl, N-terminal domain"/>
    <property type="match status" value="1"/>
</dbReference>
<feature type="domain" description="Novel STAND NTPase 1" evidence="1">
    <location>
        <begin position="208"/>
        <end position="348"/>
    </location>
</feature>
<proteinExistence type="predicted"/>
<evidence type="ECO:0000259" key="1">
    <source>
        <dbReference type="Pfam" id="PF20703"/>
    </source>
</evidence>
<dbReference type="InterPro" id="IPR027417">
    <property type="entry name" value="P-loop_NTPase"/>
</dbReference>